<evidence type="ECO:0000313" key="1">
    <source>
        <dbReference type="EMBL" id="CAG9169941.1"/>
    </source>
</evidence>
<proteinExistence type="predicted"/>
<organism evidence="1 2">
    <name type="scientific">Cupriavidus pinatubonensis</name>
    <dbReference type="NCBI Taxonomy" id="248026"/>
    <lineage>
        <taxon>Bacteria</taxon>
        <taxon>Pseudomonadati</taxon>
        <taxon>Pseudomonadota</taxon>
        <taxon>Betaproteobacteria</taxon>
        <taxon>Burkholderiales</taxon>
        <taxon>Burkholderiaceae</taxon>
        <taxon>Cupriavidus</taxon>
    </lineage>
</organism>
<reference evidence="1 2" key="1">
    <citation type="submission" date="2021-08" db="EMBL/GenBank/DDBJ databases">
        <authorList>
            <person name="Peeters C."/>
        </authorList>
    </citation>
    <scope>NUCLEOTIDE SEQUENCE [LARGE SCALE GENOMIC DNA]</scope>
    <source>
        <strain evidence="1 2">LMG 23994</strain>
    </source>
</reference>
<sequence>MYRIDPARPMSIYGSVTRDLSKMTQDPMHDIVMDLAQKTLNTGFLRLADPVDEASFDVPPAQFLEWLIGESSWASEFFEHLQCVAETAAGEPLLTTWLGADRFWSMLSDGRGVPAVEAIAARVDEWRSLGLDEVYFGFHVMGSSAVHAQVEVSALPVTV</sequence>
<dbReference type="RefSeq" id="WP_224001365.1">
    <property type="nucleotide sequence ID" value="NZ_CAJZAF010000007.1"/>
</dbReference>
<dbReference type="EMBL" id="CAJZAF010000007">
    <property type="protein sequence ID" value="CAG9169941.1"/>
    <property type="molecule type" value="Genomic_DNA"/>
</dbReference>
<keyword evidence="2" id="KW-1185">Reference proteome</keyword>
<gene>
    <name evidence="1" type="ORF">LMG23994_01740</name>
</gene>
<protein>
    <submittedName>
        <fullName evidence="1">Uncharacterized protein</fullName>
    </submittedName>
</protein>
<evidence type="ECO:0000313" key="2">
    <source>
        <dbReference type="Proteomes" id="UP000701702"/>
    </source>
</evidence>
<accession>A0ABN7YB67</accession>
<comment type="caution">
    <text evidence="1">The sequence shown here is derived from an EMBL/GenBank/DDBJ whole genome shotgun (WGS) entry which is preliminary data.</text>
</comment>
<dbReference type="Proteomes" id="UP000701702">
    <property type="component" value="Unassembled WGS sequence"/>
</dbReference>
<name>A0ABN7YB67_9BURK</name>